<comment type="caution">
    <text evidence="1">The sequence shown here is derived from an EMBL/GenBank/DDBJ whole genome shotgun (WGS) entry which is preliminary data.</text>
</comment>
<gene>
    <name evidence="1" type="ORF">MRB53_002231</name>
</gene>
<proteinExistence type="predicted"/>
<evidence type="ECO:0000313" key="2">
    <source>
        <dbReference type="Proteomes" id="UP001234297"/>
    </source>
</evidence>
<name>A0ACC2MU86_PERAE</name>
<organism evidence="1 2">
    <name type="scientific">Persea americana</name>
    <name type="common">Avocado</name>
    <dbReference type="NCBI Taxonomy" id="3435"/>
    <lineage>
        <taxon>Eukaryota</taxon>
        <taxon>Viridiplantae</taxon>
        <taxon>Streptophyta</taxon>
        <taxon>Embryophyta</taxon>
        <taxon>Tracheophyta</taxon>
        <taxon>Spermatophyta</taxon>
        <taxon>Magnoliopsida</taxon>
        <taxon>Magnoliidae</taxon>
        <taxon>Laurales</taxon>
        <taxon>Lauraceae</taxon>
        <taxon>Persea</taxon>
    </lineage>
</organism>
<reference evidence="1 2" key="1">
    <citation type="journal article" date="2022" name="Hortic Res">
        <title>A haplotype resolved chromosomal level avocado genome allows analysis of novel avocado genes.</title>
        <authorList>
            <person name="Nath O."/>
            <person name="Fletcher S.J."/>
            <person name="Hayward A."/>
            <person name="Shaw L.M."/>
            <person name="Masouleh A.K."/>
            <person name="Furtado A."/>
            <person name="Henry R.J."/>
            <person name="Mitter N."/>
        </authorList>
    </citation>
    <scope>NUCLEOTIDE SEQUENCE [LARGE SCALE GENOMIC DNA]</scope>
    <source>
        <strain evidence="2">cv. Hass</strain>
    </source>
</reference>
<evidence type="ECO:0000313" key="1">
    <source>
        <dbReference type="EMBL" id="KAJ8649208.1"/>
    </source>
</evidence>
<keyword evidence="2" id="KW-1185">Reference proteome</keyword>
<dbReference type="Proteomes" id="UP001234297">
    <property type="component" value="Chromosome 1"/>
</dbReference>
<accession>A0ACC2MU86</accession>
<protein>
    <submittedName>
        <fullName evidence="1">Uncharacterized protein</fullName>
    </submittedName>
</protein>
<sequence length="231" mass="25852">MTQEARAKNPGSKKISTMRENLKEFFADTNAIYSDIALRRDLAFYLTYWLGEVVFAGGDGTHIRPQYIFPACQMAFGERLALVPTFYSYLCIELQAATFLVRLGLAMNRGVVGAPSSKVKRFGGLQDGRNGWAFYRAEDTTAMISYPELPTFQIAGFTKWFMESFSVHQGLSKKELDVKQSSAKGLGKSDGFRREEVLAFLSGEKHKIGFLDDRDVIRSGAVQEMPGKVLE</sequence>
<dbReference type="EMBL" id="CM056809">
    <property type="protein sequence ID" value="KAJ8649208.1"/>
    <property type="molecule type" value="Genomic_DNA"/>
</dbReference>